<dbReference type="Proteomes" id="UP001549921">
    <property type="component" value="Unassembled WGS sequence"/>
</dbReference>
<dbReference type="AlphaFoldDB" id="A0ABD0TGF4"/>
<evidence type="ECO:0000256" key="1">
    <source>
        <dbReference type="SAM" id="MobiDB-lite"/>
    </source>
</evidence>
<dbReference type="SUPFAM" id="SSF53098">
    <property type="entry name" value="Ribonuclease H-like"/>
    <property type="match status" value="1"/>
</dbReference>
<dbReference type="Gene3D" id="3.30.420.10">
    <property type="entry name" value="Ribonuclease H-like superfamily/Ribonuclease H"/>
    <property type="match status" value="1"/>
</dbReference>
<name>A0ABD0TGF4_LOXSC</name>
<feature type="region of interest" description="Disordered" evidence="1">
    <location>
        <begin position="256"/>
        <end position="276"/>
    </location>
</feature>
<comment type="caution">
    <text evidence="3">The sequence shown here is derived from an EMBL/GenBank/DDBJ whole genome shotgun (WGS) entry which is preliminary data.</text>
</comment>
<dbReference type="InterPro" id="IPR036397">
    <property type="entry name" value="RNaseH_sf"/>
</dbReference>
<evidence type="ECO:0000313" key="4">
    <source>
        <dbReference type="Proteomes" id="UP001549921"/>
    </source>
</evidence>
<dbReference type="InterPro" id="IPR001584">
    <property type="entry name" value="Integrase_cat-core"/>
</dbReference>
<gene>
    <name evidence="3" type="ORF">ABMA28_014322</name>
</gene>
<dbReference type="EMBL" id="JBEDNZ010000005">
    <property type="protein sequence ID" value="KAL0842146.1"/>
    <property type="molecule type" value="Genomic_DNA"/>
</dbReference>
<dbReference type="PROSITE" id="PS50994">
    <property type="entry name" value="INTEGRASE"/>
    <property type="match status" value="1"/>
</dbReference>
<reference evidence="3 4" key="1">
    <citation type="submission" date="2024-06" db="EMBL/GenBank/DDBJ databases">
        <title>A chromosome-level genome assembly of beet webworm, Loxostege sticticalis.</title>
        <authorList>
            <person name="Zhang Y."/>
        </authorList>
    </citation>
    <scope>NUCLEOTIDE SEQUENCE [LARGE SCALE GENOMIC DNA]</scope>
    <source>
        <strain evidence="3">AQ028</strain>
        <tissue evidence="3">Male pupae</tissue>
    </source>
</reference>
<dbReference type="PANTHER" id="PTHR38681:SF1">
    <property type="entry name" value="RETROVIRUS-RELATED POL POLYPROTEIN FROM TRANSPOSON 412-LIKE PROTEIN"/>
    <property type="match status" value="1"/>
</dbReference>
<proteinExistence type="predicted"/>
<sequence>MIDRATRWPEAVPVSEITAQTVAKVFVTTWISRFGCPATISTDQGRQFESDLFISLNKLLGIKKIRTTSYHPQANGMIERWHRTMKAAIIARGNSTQWSTELPIVLLGLRAAIRADDNVSPAQMLYGTNIRIPGVFFEPKKLDKSPESYTSDLIRAMENATPLKCDHHGKHRSYIHPDMKSCDYVFVRTDAVKKPLTPPYEGPYRVLEKQTKFYKLEVKNKTAVISVDRLKPAFILRNDEVYDPLTCVKNETAPSEITSKPGQMKSMDKNASATKTRSGRIVRPVVRFAL</sequence>
<evidence type="ECO:0000259" key="2">
    <source>
        <dbReference type="PROSITE" id="PS50994"/>
    </source>
</evidence>
<dbReference type="PANTHER" id="PTHR38681">
    <property type="entry name" value="RETROVIRUS-RELATED POL POLYPROTEIN FROM TRANSPOSON 412-LIKE PROTEIN-RELATED"/>
    <property type="match status" value="1"/>
</dbReference>
<dbReference type="InterPro" id="IPR012337">
    <property type="entry name" value="RNaseH-like_sf"/>
</dbReference>
<accession>A0ABD0TGF4</accession>
<evidence type="ECO:0000313" key="3">
    <source>
        <dbReference type="EMBL" id="KAL0842146.1"/>
    </source>
</evidence>
<protein>
    <recommendedName>
        <fullName evidence="2">Integrase catalytic domain-containing protein</fullName>
    </recommendedName>
</protein>
<organism evidence="3 4">
    <name type="scientific">Loxostege sticticalis</name>
    <name type="common">Beet webworm moth</name>
    <dbReference type="NCBI Taxonomy" id="481309"/>
    <lineage>
        <taxon>Eukaryota</taxon>
        <taxon>Metazoa</taxon>
        <taxon>Ecdysozoa</taxon>
        <taxon>Arthropoda</taxon>
        <taxon>Hexapoda</taxon>
        <taxon>Insecta</taxon>
        <taxon>Pterygota</taxon>
        <taxon>Neoptera</taxon>
        <taxon>Endopterygota</taxon>
        <taxon>Lepidoptera</taxon>
        <taxon>Glossata</taxon>
        <taxon>Ditrysia</taxon>
        <taxon>Pyraloidea</taxon>
        <taxon>Crambidae</taxon>
        <taxon>Pyraustinae</taxon>
        <taxon>Loxostege</taxon>
    </lineage>
</organism>
<feature type="domain" description="Integrase catalytic" evidence="2">
    <location>
        <begin position="1"/>
        <end position="141"/>
    </location>
</feature>